<evidence type="ECO:0000259" key="9">
    <source>
        <dbReference type="Pfam" id="PF00892"/>
    </source>
</evidence>
<keyword evidence="11" id="KW-1185">Reference proteome</keyword>
<evidence type="ECO:0000256" key="4">
    <source>
        <dbReference type="ARBA" id="ARBA00022692"/>
    </source>
</evidence>
<evidence type="ECO:0000256" key="7">
    <source>
        <dbReference type="SAM" id="MobiDB-lite"/>
    </source>
</evidence>
<feature type="transmembrane region" description="Helical" evidence="8">
    <location>
        <begin position="184"/>
        <end position="206"/>
    </location>
</feature>
<gene>
    <name evidence="10" type="ORF">M2280_003695</name>
</gene>
<keyword evidence="6 8" id="KW-0472">Membrane</keyword>
<organism evidence="10 11">
    <name type="scientific">Prescottella agglutinans</name>
    <dbReference type="NCBI Taxonomy" id="1644129"/>
    <lineage>
        <taxon>Bacteria</taxon>
        <taxon>Bacillati</taxon>
        <taxon>Actinomycetota</taxon>
        <taxon>Actinomycetes</taxon>
        <taxon>Mycobacteriales</taxon>
        <taxon>Nocardiaceae</taxon>
        <taxon>Prescottella</taxon>
    </lineage>
</organism>
<evidence type="ECO:0000256" key="2">
    <source>
        <dbReference type="ARBA" id="ARBA00007362"/>
    </source>
</evidence>
<keyword evidence="3" id="KW-1003">Cell membrane</keyword>
<dbReference type="EMBL" id="JARXVC010000010">
    <property type="protein sequence ID" value="MDH6282464.1"/>
    <property type="molecule type" value="Genomic_DNA"/>
</dbReference>
<comment type="subcellular location">
    <subcellularLocation>
        <location evidence="1">Cell membrane</location>
        <topology evidence="1">Multi-pass membrane protein</topology>
    </subcellularLocation>
</comment>
<keyword evidence="4 8" id="KW-0812">Transmembrane</keyword>
<feature type="transmembrane region" description="Helical" evidence="8">
    <location>
        <begin position="6"/>
        <end position="23"/>
    </location>
</feature>
<evidence type="ECO:0000313" key="11">
    <source>
        <dbReference type="Proteomes" id="UP001160334"/>
    </source>
</evidence>
<dbReference type="Proteomes" id="UP001160334">
    <property type="component" value="Unassembled WGS sequence"/>
</dbReference>
<feature type="transmembrane region" description="Helical" evidence="8">
    <location>
        <begin position="44"/>
        <end position="63"/>
    </location>
</feature>
<feature type="transmembrane region" description="Helical" evidence="8">
    <location>
        <begin position="278"/>
        <end position="297"/>
    </location>
</feature>
<feature type="domain" description="EamA" evidence="9">
    <location>
        <begin position="45"/>
        <end position="172"/>
    </location>
</feature>
<dbReference type="PANTHER" id="PTHR42920">
    <property type="entry name" value="OS03G0707200 PROTEIN-RELATED"/>
    <property type="match status" value="1"/>
</dbReference>
<dbReference type="SUPFAM" id="SSF103481">
    <property type="entry name" value="Multidrug resistance efflux transporter EmrE"/>
    <property type="match status" value="2"/>
</dbReference>
<dbReference type="InterPro" id="IPR000620">
    <property type="entry name" value="EamA_dom"/>
</dbReference>
<protein>
    <submittedName>
        <fullName evidence="10">Drug/metabolite transporter (DMT)-like permease</fullName>
    </submittedName>
</protein>
<evidence type="ECO:0000256" key="5">
    <source>
        <dbReference type="ARBA" id="ARBA00022989"/>
    </source>
</evidence>
<comment type="caution">
    <text evidence="10">The sequence shown here is derived from an EMBL/GenBank/DDBJ whole genome shotgun (WGS) entry which is preliminary data.</text>
</comment>
<dbReference type="PANTHER" id="PTHR42920:SF5">
    <property type="entry name" value="EAMA DOMAIN-CONTAINING PROTEIN"/>
    <property type="match status" value="1"/>
</dbReference>
<dbReference type="InterPro" id="IPR037185">
    <property type="entry name" value="EmrE-like"/>
</dbReference>
<accession>A0ABT6MEY6</accession>
<evidence type="ECO:0000256" key="3">
    <source>
        <dbReference type="ARBA" id="ARBA00022475"/>
    </source>
</evidence>
<sequence>MFRNISYLLVLLVEPTIVLVQTLESGRAQPAAAPAPARFADPRVLAVAGAFAISLTAVFIRLADVSAATAVFYRCLLALPPLTVLAWREHRRGCRLTRRDVLRYAAAGAMLGVDFALWSQAIGLIGAGISTVLVNVQVVVVPLLSFLVLGTRVPTRFVLAVPVLFAGVALASGAAGGVSAGPDLYWGSFLALLSGVAYAGYIFVVGGRGSAATASSQVFISTAAAGVVGSALGSLWGPVDLTPGWVAFGWLAALALSAQLVGWVLLGRSLPRLAPEVGATLLLLQPVIAVAAATAWLGERPTALQLVGCATVVVAAWFVASRPAPIPPDHRDPSSRSLAAQAVGLWPNRRRNQREKALRSEKPSSPAMSVKVRPSRAM</sequence>
<feature type="domain" description="EamA" evidence="9">
    <location>
        <begin position="186"/>
        <end position="319"/>
    </location>
</feature>
<feature type="transmembrane region" description="Helical" evidence="8">
    <location>
        <begin position="218"/>
        <end position="239"/>
    </location>
</feature>
<feature type="transmembrane region" description="Helical" evidence="8">
    <location>
        <begin position="101"/>
        <end position="118"/>
    </location>
</feature>
<feature type="transmembrane region" description="Helical" evidence="8">
    <location>
        <begin position="157"/>
        <end position="178"/>
    </location>
</feature>
<feature type="region of interest" description="Disordered" evidence="7">
    <location>
        <begin position="347"/>
        <end position="378"/>
    </location>
</feature>
<keyword evidence="5 8" id="KW-1133">Transmembrane helix</keyword>
<feature type="transmembrane region" description="Helical" evidence="8">
    <location>
        <begin position="245"/>
        <end position="266"/>
    </location>
</feature>
<name>A0ABT6MEY6_9NOCA</name>
<feature type="transmembrane region" description="Helical" evidence="8">
    <location>
        <begin position="124"/>
        <end position="150"/>
    </location>
</feature>
<feature type="transmembrane region" description="Helical" evidence="8">
    <location>
        <begin position="303"/>
        <end position="320"/>
    </location>
</feature>
<evidence type="ECO:0000256" key="8">
    <source>
        <dbReference type="SAM" id="Phobius"/>
    </source>
</evidence>
<comment type="similarity">
    <text evidence="2">Belongs to the EamA transporter family.</text>
</comment>
<reference evidence="10 11" key="1">
    <citation type="submission" date="2023-04" db="EMBL/GenBank/DDBJ databases">
        <title>Forest soil microbial communities from Buena Vista Peninsula, Colon Province, Panama.</title>
        <authorList>
            <person name="Bouskill N."/>
        </authorList>
    </citation>
    <scope>NUCLEOTIDE SEQUENCE [LARGE SCALE GENOMIC DNA]</scope>
    <source>
        <strain evidence="10 11">CFH S0262</strain>
    </source>
</reference>
<evidence type="ECO:0000313" key="10">
    <source>
        <dbReference type="EMBL" id="MDH6282464.1"/>
    </source>
</evidence>
<evidence type="ECO:0000256" key="6">
    <source>
        <dbReference type="ARBA" id="ARBA00023136"/>
    </source>
</evidence>
<evidence type="ECO:0000256" key="1">
    <source>
        <dbReference type="ARBA" id="ARBA00004651"/>
    </source>
</evidence>
<proteinExistence type="inferred from homology"/>
<dbReference type="Pfam" id="PF00892">
    <property type="entry name" value="EamA"/>
    <property type="match status" value="2"/>
</dbReference>
<dbReference type="InterPro" id="IPR051258">
    <property type="entry name" value="Diverse_Substrate_Transporter"/>
</dbReference>